<proteinExistence type="predicted"/>
<dbReference type="InterPro" id="IPR036188">
    <property type="entry name" value="FAD/NAD-bd_sf"/>
</dbReference>
<dbReference type="SUPFAM" id="SSF51905">
    <property type="entry name" value="FAD/NAD(P)-binding domain"/>
    <property type="match status" value="1"/>
</dbReference>
<dbReference type="OrthoDB" id="16820at2759"/>
<evidence type="ECO:0000313" key="2">
    <source>
        <dbReference type="EMBL" id="KAF4629750.1"/>
    </source>
</evidence>
<evidence type="ECO:0000313" key="3">
    <source>
        <dbReference type="Proteomes" id="UP000566819"/>
    </source>
</evidence>
<dbReference type="PANTHER" id="PTHR47469">
    <property type="entry name" value="MONOOXYGENASE-LIKE"/>
    <property type="match status" value="1"/>
</dbReference>
<dbReference type="Pfam" id="PF22607">
    <property type="entry name" value="FAD_binding-like"/>
    <property type="match status" value="1"/>
</dbReference>
<dbReference type="PRINTS" id="PR00420">
    <property type="entry name" value="RNGMNOXGNASE"/>
</dbReference>
<reference evidence="2 3" key="1">
    <citation type="submission" date="2020-03" db="EMBL/GenBank/DDBJ databases">
        <title>Draft Genome Sequence of Cudoniella acicularis.</title>
        <authorList>
            <person name="Buettner E."/>
            <person name="Kellner H."/>
        </authorList>
    </citation>
    <scope>NUCLEOTIDE SEQUENCE [LARGE SCALE GENOMIC DNA]</scope>
    <source>
        <strain evidence="2 3">DSM 108380</strain>
    </source>
</reference>
<sequence length="436" mass="49381">MDSLDIIIIGGSLTGLMFGIMLTSHGHDVRILERGPSDRESYMAGVCCGADAVEFLRRYDRLSGGYQRHSDGLQLLNQGGDTLFYVNGPRAVTSWETLYARLRANFDCWKSEVYPKPPLALGEVVEGAGKGTYVEQTKVLDISDDVVQEDGQQKIRVATEDLVTHELKTLEADLIIAADGPDSLVRAKYLPQVLRTYAGYVAWRGVVPEQDISIETRKIFSKNVTLFLLPKHHVLVYTIPGKDGALGDGEGYLNFLWYTNETSETLENIMRDRDGHRHRNIVPAGLIREDVWSEMCDRGKRLLPKPYVEVLNKIPAPFIQVITDFYSPRASFADGRVLLVGDGLALMRPHTAFSTTHAAFDCLQLERYMAKEIDLKRWENEVLNFAYFHWATSVWYGEYYQQHWSIALLSGIRCWSLRLVDMLWSRLGGHASQLRS</sequence>
<gene>
    <name evidence="2" type="ORF">G7Y89_g8403</name>
</gene>
<dbReference type="InterPro" id="IPR053212">
    <property type="entry name" value="DHP_3-monooxygenase"/>
</dbReference>
<dbReference type="Proteomes" id="UP000566819">
    <property type="component" value="Unassembled WGS sequence"/>
</dbReference>
<comment type="caution">
    <text evidence="2">The sequence shown here is derived from an EMBL/GenBank/DDBJ whole genome shotgun (WGS) entry which is preliminary data.</text>
</comment>
<accession>A0A8H4RGP4</accession>
<evidence type="ECO:0000259" key="1">
    <source>
        <dbReference type="Pfam" id="PF22607"/>
    </source>
</evidence>
<dbReference type="Gene3D" id="3.30.9.60">
    <property type="match status" value="1"/>
</dbReference>
<dbReference type="SUPFAM" id="SSF54373">
    <property type="entry name" value="FAD-linked reductases, C-terminal domain"/>
    <property type="match status" value="1"/>
</dbReference>
<dbReference type="InterPro" id="IPR054707">
    <property type="entry name" value="DhpH_subs-bd"/>
</dbReference>
<feature type="domain" description="2,6-dihydroxypyridine 3-monooxygenase substrate binding" evidence="1">
    <location>
        <begin position="197"/>
        <end position="324"/>
    </location>
</feature>
<dbReference type="PANTHER" id="PTHR47469:SF2">
    <property type="entry name" value="OS06G0597600 PROTEIN"/>
    <property type="match status" value="1"/>
</dbReference>
<dbReference type="AlphaFoldDB" id="A0A8H4RGP4"/>
<keyword evidence="3" id="KW-1185">Reference proteome</keyword>
<dbReference type="EMBL" id="JAAMPI010000633">
    <property type="protein sequence ID" value="KAF4629750.1"/>
    <property type="molecule type" value="Genomic_DNA"/>
</dbReference>
<organism evidence="2 3">
    <name type="scientific">Cudoniella acicularis</name>
    <dbReference type="NCBI Taxonomy" id="354080"/>
    <lineage>
        <taxon>Eukaryota</taxon>
        <taxon>Fungi</taxon>
        <taxon>Dikarya</taxon>
        <taxon>Ascomycota</taxon>
        <taxon>Pezizomycotina</taxon>
        <taxon>Leotiomycetes</taxon>
        <taxon>Helotiales</taxon>
        <taxon>Tricladiaceae</taxon>
        <taxon>Cudoniella</taxon>
    </lineage>
</organism>
<name>A0A8H4RGP4_9HELO</name>
<dbReference type="Gene3D" id="3.50.50.60">
    <property type="entry name" value="FAD/NAD(P)-binding domain"/>
    <property type="match status" value="1"/>
</dbReference>
<protein>
    <recommendedName>
        <fullName evidence="1">2,6-dihydroxypyridine 3-monooxygenase substrate binding domain-containing protein</fullName>
    </recommendedName>
</protein>